<dbReference type="AlphaFoldDB" id="A0A3G8YI05"/>
<sequence>MSVYEQEKRPSGALNVPDKNKALPLIKPKPPSQPQKSGTGQAAALPQKIPTAKPAIQIPKPPVLGGGPKDRAALLTKLTAGEETQFISKLASAVADVAGGETMGRPLLANVAMGTTRALAAPQKGKSDKIKNYTMPVIAGDELNNRIRLVLVAAQKTGTLQATLDAFKTQNGKSIYAVLGERVRDTQARAKILNILPVPLDQQRITRDTFLENIAVGMSYSNESAATMNDKAKDDERRGGKPGEVLAAFGYKAGESLNGAWGLQMRIFTPDPKKAKSQPIVVAFRGTEGISFDPNDGSEGAIDTLIGDFAKKQPGVNQFKANQAWIDRVIKQAAASGQKITFVGHSLGGALAQEAAARYPQLTAGVVTFQAANIPQEDADKVKAYNAAHPEKAINARHYRVEGDTVPMSGEASLPGSINYFDRVSRPQGSQGAMTNMPASEEFARKNLDPSMGGVSKFAASQLSTKFPLFTMGAATKGHVIPILSTYMHGLSPQQTGPIDPKRQVLLQYGIQDENTLSHPLLKNGKPMLDKGGKPLMMPTEDVGAIFAGNYNTQPEGPTQNENPSSVAASLGSTDLHPRDKYPAWVNGLIESVNTKRDQTDPRIKAEAARARVMPEVAALQNGGAAAKTFEKNIAFNTAMHHLFKLAESAKTLIDFEAQARDLLKKDKLDMLQEDVNLAEQMNLDKSPRANAEKALKDLAGITPVRVSAVEFAVYGIPGVGTRLGDKAAEINTFIRQFSNEPTLDQYEREDGEGYEVQLDRRTLDQLDERRVKDVWGMFHPGDKK</sequence>
<keyword evidence="2" id="KW-0614">Plasmid</keyword>
<feature type="compositionally biased region" description="Basic and acidic residues" evidence="1">
    <location>
        <begin position="1"/>
        <end position="10"/>
    </location>
</feature>
<feature type="region of interest" description="Disordered" evidence="1">
    <location>
        <begin position="549"/>
        <end position="574"/>
    </location>
</feature>
<organism evidence="2 3">
    <name type="scientific">Deinococcus psychrotolerans</name>
    <dbReference type="NCBI Taxonomy" id="2489213"/>
    <lineage>
        <taxon>Bacteria</taxon>
        <taxon>Thermotogati</taxon>
        <taxon>Deinococcota</taxon>
        <taxon>Deinococci</taxon>
        <taxon>Deinococcales</taxon>
        <taxon>Deinococcaceae</taxon>
        <taxon>Deinococcus</taxon>
    </lineage>
</organism>
<dbReference type="Gene3D" id="3.40.50.1820">
    <property type="entry name" value="alpha/beta hydrolase"/>
    <property type="match status" value="1"/>
</dbReference>
<protein>
    <submittedName>
        <fullName evidence="2">Alpha/beta fold hydrolase</fullName>
    </submittedName>
</protein>
<dbReference type="CDD" id="cd00741">
    <property type="entry name" value="Lipase"/>
    <property type="match status" value="1"/>
</dbReference>
<reference evidence="2 3" key="1">
    <citation type="submission" date="2018-11" db="EMBL/GenBank/DDBJ databases">
        <title>Deinococcus shelandsis sp. nov., isolated from South Shetland Islands soil of Antarctica.</title>
        <authorList>
            <person name="Tian J."/>
        </authorList>
    </citation>
    <scope>NUCLEOTIDE SEQUENCE [LARGE SCALE GENOMIC DNA]</scope>
    <source>
        <strain evidence="2 3">S14-83T</strain>
        <plasmid evidence="2 3">unnamed1</plasmid>
    </source>
</reference>
<accession>A0A3G8YI05</accession>
<evidence type="ECO:0000313" key="2">
    <source>
        <dbReference type="EMBL" id="AZI44480.1"/>
    </source>
</evidence>
<gene>
    <name evidence="2" type="ORF">EHF33_16320</name>
</gene>
<dbReference type="RefSeq" id="WP_124874156.1">
    <property type="nucleotide sequence ID" value="NZ_CP034185.1"/>
</dbReference>
<evidence type="ECO:0000256" key="1">
    <source>
        <dbReference type="SAM" id="MobiDB-lite"/>
    </source>
</evidence>
<keyword evidence="2" id="KW-0378">Hydrolase</keyword>
<dbReference type="KEGG" id="dph:EHF33_16320"/>
<proteinExistence type="predicted"/>
<dbReference type="Pfam" id="PF26363">
    <property type="entry name" value="Phospholipase-like"/>
    <property type="match status" value="1"/>
</dbReference>
<feature type="compositionally biased region" description="Polar residues" evidence="1">
    <location>
        <begin position="550"/>
        <end position="573"/>
    </location>
</feature>
<dbReference type="InterPro" id="IPR029058">
    <property type="entry name" value="AB_hydrolase_fold"/>
</dbReference>
<name>A0A3G8YI05_9DEIO</name>
<dbReference type="OrthoDB" id="57617at2"/>
<dbReference type="GO" id="GO:0016787">
    <property type="term" value="F:hydrolase activity"/>
    <property type="evidence" value="ECO:0007669"/>
    <property type="project" value="UniProtKB-KW"/>
</dbReference>
<dbReference type="SUPFAM" id="SSF53474">
    <property type="entry name" value="alpha/beta-Hydrolases"/>
    <property type="match status" value="1"/>
</dbReference>
<geneLocation type="plasmid" evidence="2 3">
    <name>unnamed1</name>
</geneLocation>
<dbReference type="Proteomes" id="UP000276417">
    <property type="component" value="Plasmid unnamed1"/>
</dbReference>
<keyword evidence="3" id="KW-1185">Reference proteome</keyword>
<evidence type="ECO:0000313" key="3">
    <source>
        <dbReference type="Proteomes" id="UP000276417"/>
    </source>
</evidence>
<dbReference type="EMBL" id="CP034185">
    <property type="protein sequence ID" value="AZI44480.1"/>
    <property type="molecule type" value="Genomic_DNA"/>
</dbReference>
<feature type="region of interest" description="Disordered" evidence="1">
    <location>
        <begin position="1"/>
        <end position="44"/>
    </location>
</feature>